<dbReference type="EMBL" id="GEDV01003438">
    <property type="protein sequence ID" value="JAP85119.1"/>
    <property type="molecule type" value="Transcribed_RNA"/>
</dbReference>
<evidence type="ECO:0000256" key="10">
    <source>
        <dbReference type="ARBA" id="ARBA00038934"/>
    </source>
</evidence>
<dbReference type="AlphaFoldDB" id="A0A131Z108"/>
<evidence type="ECO:0000256" key="14">
    <source>
        <dbReference type="SAM" id="MobiDB-lite"/>
    </source>
</evidence>
<evidence type="ECO:0000256" key="11">
    <source>
        <dbReference type="ARBA" id="ARBA00050886"/>
    </source>
</evidence>
<evidence type="ECO:0000256" key="4">
    <source>
        <dbReference type="ARBA" id="ARBA00022679"/>
    </source>
</evidence>
<evidence type="ECO:0000256" key="12">
    <source>
        <dbReference type="ARBA" id="ARBA00052293"/>
    </source>
</evidence>
<dbReference type="InterPro" id="IPR050587">
    <property type="entry name" value="GNT1/Glycosyltrans_8"/>
</dbReference>
<comment type="subcellular location">
    <subcellularLocation>
        <location evidence="2">Cytoplasm</location>
    </subcellularLocation>
</comment>
<evidence type="ECO:0000256" key="9">
    <source>
        <dbReference type="ARBA" id="ARBA00038162"/>
    </source>
</evidence>
<keyword evidence="4 15" id="KW-0808">Transferase</keyword>
<comment type="function">
    <text evidence="13">Self-glucosylating initiator of glycogen synthesis. It catalyzes the formation of a short alpha (1,4)-glucosyl chain covalently attached via a glucose 1-O-tyrosyl linkage to internal tyrosine residues and these chains act as primers for the elongation reaction catalyzed by glycogen synthase.</text>
</comment>
<feature type="compositionally biased region" description="Polar residues" evidence="14">
    <location>
        <begin position="312"/>
        <end position="325"/>
    </location>
</feature>
<dbReference type="GO" id="GO:0005978">
    <property type="term" value="P:glycogen biosynthetic process"/>
    <property type="evidence" value="ECO:0007669"/>
    <property type="project" value="UniProtKB-KW"/>
</dbReference>
<reference evidence="15" key="1">
    <citation type="journal article" date="2016" name="Ticks Tick Borne Dis.">
        <title>De novo assembly and annotation of the salivary gland transcriptome of Rhipicephalus appendiculatus male and female ticks during blood feeding.</title>
        <authorList>
            <person name="de Castro M.H."/>
            <person name="de Klerk D."/>
            <person name="Pienaar R."/>
            <person name="Latif A.A."/>
            <person name="Rees D.J."/>
            <person name="Mans B.J."/>
        </authorList>
    </citation>
    <scope>NUCLEOTIDE SEQUENCE</scope>
    <source>
        <tissue evidence="15">Salivary glands</tissue>
    </source>
</reference>
<dbReference type="Gene3D" id="3.90.550.10">
    <property type="entry name" value="Spore Coat Polysaccharide Biosynthesis Protein SpsA, Chain A"/>
    <property type="match status" value="1"/>
</dbReference>
<evidence type="ECO:0000313" key="15">
    <source>
        <dbReference type="EMBL" id="JAP85119.1"/>
    </source>
</evidence>
<sequence>MEAFCPSPPHDQYGPEPQQSWVTLATDDTYAFGALVLGYSLREARTRYKLTVLITRDVGAVMRHLLAQVFDDIQLVTLLRGRDPLGYPCREADGVSCSYSKLHVWRLQHISKGVFLDADTLVVANCDELFQRRELAAAPLRGWPDVFDTGVFVFEPSEKTYGRVMRAARESASFDGVDRGILNEVFGERWTKDLELRLPFVYNLQGSAGRPFFDQAFVKFGSSGAKIVHFWGSDKPWTQVYDWSKSQVHPSPGCQHRPEHLQMWWDVFGRHVQPKLARHPCGDQGRKPGLVCREEICTPFCKEEHAAAPDTTDVTSPGTAGTVSSRTEDEPTFNTSKTSTSLRTRNRSVASLLSILGDTSIANIMEGSSRTDVLRHEEDRYDAWERGEMDYMGVDAFVHIQRKLDQAIKGPPSGEKHEKDEESLSESTYLDVLTDT</sequence>
<comment type="catalytic activity">
    <reaction evidence="12">
        <text>L-tyrosyl-[glycogenin] + UDP-alpha-D-glucose = alpha-D-glucosyl-L-tyrosyl-[glycogenin] + UDP + H(+)</text>
        <dbReference type="Rhea" id="RHEA:23360"/>
        <dbReference type="Rhea" id="RHEA-COMP:14604"/>
        <dbReference type="Rhea" id="RHEA-COMP:14605"/>
        <dbReference type="ChEBI" id="CHEBI:15378"/>
        <dbReference type="ChEBI" id="CHEBI:46858"/>
        <dbReference type="ChEBI" id="CHEBI:58223"/>
        <dbReference type="ChEBI" id="CHEBI:58885"/>
        <dbReference type="ChEBI" id="CHEBI:140573"/>
        <dbReference type="EC" id="2.4.1.186"/>
    </reaction>
</comment>
<dbReference type="FunFam" id="3.90.550.10:FF:000092">
    <property type="entry name" value="Glycogenin 2"/>
    <property type="match status" value="1"/>
</dbReference>
<comment type="similarity">
    <text evidence="9">Belongs to the glycosyltransferase 8 family. Glycogenin subfamily.</text>
</comment>
<comment type="cofactor">
    <cofactor evidence="1">
        <name>Mn(2+)</name>
        <dbReference type="ChEBI" id="CHEBI:29035"/>
    </cofactor>
</comment>
<protein>
    <recommendedName>
        <fullName evidence="10">glycogenin glucosyltransferase</fullName>
        <ecNumber evidence="10">2.4.1.186</ecNumber>
    </recommendedName>
</protein>
<organism evidence="15">
    <name type="scientific">Rhipicephalus appendiculatus</name>
    <name type="common">Brown ear tick</name>
    <dbReference type="NCBI Taxonomy" id="34631"/>
    <lineage>
        <taxon>Eukaryota</taxon>
        <taxon>Metazoa</taxon>
        <taxon>Ecdysozoa</taxon>
        <taxon>Arthropoda</taxon>
        <taxon>Chelicerata</taxon>
        <taxon>Arachnida</taxon>
        <taxon>Acari</taxon>
        <taxon>Parasitiformes</taxon>
        <taxon>Ixodida</taxon>
        <taxon>Ixodoidea</taxon>
        <taxon>Ixodidae</taxon>
        <taxon>Rhipicephalinae</taxon>
        <taxon>Rhipicephalus</taxon>
        <taxon>Rhipicephalus</taxon>
    </lineage>
</organism>
<comment type="catalytic activity">
    <reaction evidence="11">
        <text>[1,4-alpha-D-glucosyl](n)-L-tyrosyl-[glycogenin] + UDP-alpha-D-glucose = [1,4-alpha-D-glucosyl](n+1)-L-tyrosyl-[glycogenin] + UDP + H(+)</text>
        <dbReference type="Rhea" id="RHEA:56560"/>
        <dbReference type="Rhea" id="RHEA-COMP:14606"/>
        <dbReference type="Rhea" id="RHEA-COMP:14607"/>
        <dbReference type="ChEBI" id="CHEBI:15378"/>
        <dbReference type="ChEBI" id="CHEBI:58223"/>
        <dbReference type="ChEBI" id="CHEBI:58885"/>
        <dbReference type="ChEBI" id="CHEBI:140574"/>
        <dbReference type="EC" id="2.4.1.186"/>
    </reaction>
</comment>
<evidence type="ECO:0000256" key="13">
    <source>
        <dbReference type="ARBA" id="ARBA00057883"/>
    </source>
</evidence>
<evidence type="ECO:0000256" key="1">
    <source>
        <dbReference type="ARBA" id="ARBA00001936"/>
    </source>
</evidence>
<accession>A0A131Z108</accession>
<keyword evidence="6" id="KW-0320">Glycogen biosynthesis</keyword>
<evidence type="ECO:0000256" key="6">
    <source>
        <dbReference type="ARBA" id="ARBA00023056"/>
    </source>
</evidence>
<keyword evidence="8" id="KW-0464">Manganese</keyword>
<dbReference type="SUPFAM" id="SSF53448">
    <property type="entry name" value="Nucleotide-diphospho-sugar transferases"/>
    <property type="match status" value="1"/>
</dbReference>
<keyword evidence="7" id="KW-0325">Glycoprotein</keyword>
<feature type="region of interest" description="Disordered" evidence="14">
    <location>
        <begin position="407"/>
        <end position="436"/>
    </location>
</feature>
<name>A0A131Z108_RHIAP</name>
<dbReference type="PANTHER" id="PTHR11183">
    <property type="entry name" value="GLYCOGENIN SUBFAMILY MEMBER"/>
    <property type="match status" value="1"/>
</dbReference>
<dbReference type="GO" id="GO:0046872">
    <property type="term" value="F:metal ion binding"/>
    <property type="evidence" value="ECO:0007669"/>
    <property type="project" value="UniProtKB-KW"/>
</dbReference>
<proteinExistence type="inferred from homology"/>
<dbReference type="GO" id="GO:0008466">
    <property type="term" value="F:glycogenin glucosyltransferase activity"/>
    <property type="evidence" value="ECO:0007669"/>
    <property type="project" value="UniProtKB-EC"/>
</dbReference>
<dbReference type="CDD" id="cd02537">
    <property type="entry name" value="GT8_Glycogenin"/>
    <property type="match status" value="1"/>
</dbReference>
<feature type="region of interest" description="Disordered" evidence="14">
    <location>
        <begin position="307"/>
        <end position="341"/>
    </location>
</feature>
<dbReference type="Pfam" id="PF01501">
    <property type="entry name" value="Glyco_transf_8"/>
    <property type="match status" value="1"/>
</dbReference>
<evidence type="ECO:0000256" key="5">
    <source>
        <dbReference type="ARBA" id="ARBA00022723"/>
    </source>
</evidence>
<dbReference type="EC" id="2.4.1.186" evidence="10"/>
<feature type="compositionally biased region" description="Polar residues" evidence="14">
    <location>
        <begin position="332"/>
        <end position="341"/>
    </location>
</feature>
<keyword evidence="3" id="KW-0963">Cytoplasm</keyword>
<keyword evidence="5" id="KW-0479">Metal-binding</keyword>
<evidence type="ECO:0000256" key="3">
    <source>
        <dbReference type="ARBA" id="ARBA00022490"/>
    </source>
</evidence>
<evidence type="ECO:0000256" key="7">
    <source>
        <dbReference type="ARBA" id="ARBA00023180"/>
    </source>
</evidence>
<dbReference type="GO" id="GO:0005737">
    <property type="term" value="C:cytoplasm"/>
    <property type="evidence" value="ECO:0007669"/>
    <property type="project" value="UniProtKB-SubCell"/>
</dbReference>
<evidence type="ECO:0000256" key="8">
    <source>
        <dbReference type="ARBA" id="ARBA00023211"/>
    </source>
</evidence>
<evidence type="ECO:0000256" key="2">
    <source>
        <dbReference type="ARBA" id="ARBA00004496"/>
    </source>
</evidence>
<dbReference type="InterPro" id="IPR029044">
    <property type="entry name" value="Nucleotide-diphossugar_trans"/>
</dbReference>
<dbReference type="InterPro" id="IPR002495">
    <property type="entry name" value="Glyco_trans_8"/>
</dbReference>